<organism evidence="2 3">
    <name type="scientific">Geodia barretti</name>
    <name type="common">Barrett's horny sponge</name>
    <dbReference type="NCBI Taxonomy" id="519541"/>
    <lineage>
        <taxon>Eukaryota</taxon>
        <taxon>Metazoa</taxon>
        <taxon>Porifera</taxon>
        <taxon>Demospongiae</taxon>
        <taxon>Heteroscleromorpha</taxon>
        <taxon>Tetractinellida</taxon>
        <taxon>Astrophorina</taxon>
        <taxon>Geodiidae</taxon>
        <taxon>Geodia</taxon>
    </lineage>
</organism>
<evidence type="ECO:0000313" key="2">
    <source>
        <dbReference type="EMBL" id="CAI8025426.1"/>
    </source>
</evidence>
<feature type="non-terminal residue" evidence="2">
    <location>
        <position position="67"/>
    </location>
</feature>
<proteinExistence type="predicted"/>
<sequence>MMRSSPGESRSKDGERRKGIFTRENRATQNDSECLSVCLSVPVSLCEHVCLSLQSVCLSLSLSFSHC</sequence>
<reference evidence="2" key="1">
    <citation type="submission" date="2023-03" db="EMBL/GenBank/DDBJ databases">
        <authorList>
            <person name="Steffen K."/>
            <person name="Cardenas P."/>
        </authorList>
    </citation>
    <scope>NUCLEOTIDE SEQUENCE</scope>
</reference>
<evidence type="ECO:0000313" key="3">
    <source>
        <dbReference type="Proteomes" id="UP001174909"/>
    </source>
</evidence>
<dbReference type="AlphaFoldDB" id="A0AA35SB40"/>
<name>A0AA35SB40_GEOBA</name>
<comment type="caution">
    <text evidence="2">The sequence shown here is derived from an EMBL/GenBank/DDBJ whole genome shotgun (WGS) entry which is preliminary data.</text>
</comment>
<feature type="region of interest" description="Disordered" evidence="1">
    <location>
        <begin position="1"/>
        <end position="30"/>
    </location>
</feature>
<dbReference type="EMBL" id="CASHTH010002151">
    <property type="protein sequence ID" value="CAI8025426.1"/>
    <property type="molecule type" value="Genomic_DNA"/>
</dbReference>
<dbReference type="Proteomes" id="UP001174909">
    <property type="component" value="Unassembled WGS sequence"/>
</dbReference>
<keyword evidence="3" id="KW-1185">Reference proteome</keyword>
<gene>
    <name evidence="2" type="ORF">GBAR_LOCUS14696</name>
</gene>
<accession>A0AA35SB40</accession>
<protein>
    <submittedName>
        <fullName evidence="2">Uncharacterized protein</fullName>
    </submittedName>
</protein>
<feature type="compositionally biased region" description="Basic and acidic residues" evidence="1">
    <location>
        <begin position="9"/>
        <end position="26"/>
    </location>
</feature>
<evidence type="ECO:0000256" key="1">
    <source>
        <dbReference type="SAM" id="MobiDB-lite"/>
    </source>
</evidence>